<feature type="domain" description="Histidine kinase" evidence="14">
    <location>
        <begin position="291"/>
        <end position="504"/>
    </location>
</feature>
<dbReference type="InterPro" id="IPR003594">
    <property type="entry name" value="HATPase_dom"/>
</dbReference>
<dbReference type="Pfam" id="PF00512">
    <property type="entry name" value="HisKA"/>
    <property type="match status" value="1"/>
</dbReference>
<dbReference type="InterPro" id="IPR004358">
    <property type="entry name" value="Sig_transdc_His_kin-like_C"/>
</dbReference>
<dbReference type="CDD" id="cd00082">
    <property type="entry name" value="HisKA"/>
    <property type="match status" value="1"/>
</dbReference>
<comment type="catalytic activity">
    <reaction evidence="1">
        <text>ATP + protein L-histidine = ADP + protein N-phospho-L-histidine.</text>
        <dbReference type="EC" id="2.7.13.3"/>
    </reaction>
</comment>
<dbReference type="RefSeq" id="WP_182485327.1">
    <property type="nucleotide sequence ID" value="NZ_JACGWU010000008.1"/>
</dbReference>
<evidence type="ECO:0000256" key="5">
    <source>
        <dbReference type="ARBA" id="ARBA00022553"/>
    </source>
</evidence>
<dbReference type="GO" id="GO:0005886">
    <property type="term" value="C:plasma membrane"/>
    <property type="evidence" value="ECO:0007669"/>
    <property type="project" value="UniProtKB-SubCell"/>
</dbReference>
<evidence type="ECO:0000256" key="3">
    <source>
        <dbReference type="ARBA" id="ARBA00004236"/>
    </source>
</evidence>
<evidence type="ECO:0000256" key="12">
    <source>
        <dbReference type="SAM" id="MobiDB-lite"/>
    </source>
</evidence>
<dbReference type="PANTHER" id="PTHR45436:SF5">
    <property type="entry name" value="SENSOR HISTIDINE KINASE TRCS"/>
    <property type="match status" value="1"/>
</dbReference>
<dbReference type="PROSITE" id="PS50109">
    <property type="entry name" value="HIS_KIN"/>
    <property type="match status" value="1"/>
</dbReference>
<keyword evidence="11 13" id="KW-0472">Membrane</keyword>
<evidence type="ECO:0000313" key="16">
    <source>
        <dbReference type="EMBL" id="MBA8829915.1"/>
    </source>
</evidence>
<keyword evidence="7 13" id="KW-0812">Transmembrane</keyword>
<sequence length="504" mass="52886">MPASLKPGPFGNGVTLRAPWTLRRRLTLTVAALLVLATLLIGVVSVLALRSFLIERLDTQLGAAVNRSQNAVDKDPRQGGPFVPDGDDHASGALLAPGQAAGTLVGVVNATTVSAGILTGDGSVSLIGTTDSSQASSLAHLRDVTPASSPASVHIEDLGDYRVVAIAGPRSESLVIGLPLGEVNAATEQLILVILIVSVLGIGATVVAGRLLIRWELRPLERVAAMATRVSELPLDKGQVDLAERIDERDSDARTEVGRVGNAVNVMLGHIGRALTSRQASEDKVRRFVADASHELRTPLASIRGYAELTRRGGAEIPDDVRHSLTRIESEATRMTGLVEDLLLLARLDEGRELERVSVDLSRTIVDAVSDAHAAGPDHEWHVDLPEEPIEVPGDSARLHQVVVNLLANARVHTPAGSRVDVALKTANGVVVLTVTDNGPGILEADIPSLFERFTRGDASRTRATGSTGLGLAIVAAVVAAHHGLVAVASAPGRTEFRVSLPLA</sequence>
<dbReference type="SUPFAM" id="SSF47384">
    <property type="entry name" value="Homodimeric domain of signal transducing histidine kinase"/>
    <property type="match status" value="1"/>
</dbReference>
<dbReference type="Pfam" id="PF02518">
    <property type="entry name" value="HATPase_c"/>
    <property type="match status" value="1"/>
</dbReference>
<proteinExistence type="predicted"/>
<dbReference type="SMART" id="SM00304">
    <property type="entry name" value="HAMP"/>
    <property type="match status" value="1"/>
</dbReference>
<keyword evidence="6 16" id="KW-0808">Transferase</keyword>
<dbReference type="Gene3D" id="3.30.565.10">
    <property type="entry name" value="Histidine kinase-like ATPase, C-terminal domain"/>
    <property type="match status" value="1"/>
</dbReference>
<dbReference type="GO" id="GO:0000155">
    <property type="term" value="F:phosphorelay sensor kinase activity"/>
    <property type="evidence" value="ECO:0007669"/>
    <property type="project" value="InterPro"/>
</dbReference>
<comment type="cofactor">
    <cofactor evidence="2">
        <name>a divalent metal cation</name>
        <dbReference type="ChEBI" id="CHEBI:60240"/>
    </cofactor>
</comment>
<dbReference type="InterPro" id="IPR050428">
    <property type="entry name" value="TCS_sensor_his_kinase"/>
</dbReference>
<dbReference type="CDD" id="cd06225">
    <property type="entry name" value="HAMP"/>
    <property type="match status" value="1"/>
</dbReference>
<keyword evidence="10" id="KW-0902">Two-component regulatory system</keyword>
<feature type="domain" description="HAMP" evidence="15">
    <location>
        <begin position="214"/>
        <end position="276"/>
    </location>
</feature>
<keyword evidence="8 16" id="KW-0418">Kinase</keyword>
<dbReference type="InterPro" id="IPR003661">
    <property type="entry name" value="HisK_dim/P_dom"/>
</dbReference>
<evidence type="ECO:0000256" key="7">
    <source>
        <dbReference type="ARBA" id="ARBA00022692"/>
    </source>
</evidence>
<feature type="transmembrane region" description="Helical" evidence="13">
    <location>
        <begin position="26"/>
        <end position="49"/>
    </location>
</feature>
<dbReference type="InterPro" id="IPR036097">
    <property type="entry name" value="HisK_dim/P_sf"/>
</dbReference>
<dbReference type="PRINTS" id="PR00344">
    <property type="entry name" value="BCTRLSENSOR"/>
</dbReference>
<dbReference type="CDD" id="cd00075">
    <property type="entry name" value="HATPase"/>
    <property type="match status" value="1"/>
</dbReference>
<keyword evidence="17" id="KW-1185">Reference proteome</keyword>
<dbReference type="EC" id="2.7.13.3" evidence="4"/>
<reference evidence="16 17" key="1">
    <citation type="submission" date="2020-07" db="EMBL/GenBank/DDBJ databases">
        <title>Sequencing the genomes of 1000 actinobacteria strains.</title>
        <authorList>
            <person name="Klenk H.-P."/>
        </authorList>
    </citation>
    <scope>NUCLEOTIDE SEQUENCE [LARGE SCALE GENOMIC DNA]</scope>
    <source>
        <strain evidence="16 17">DSM 23737</strain>
    </source>
</reference>
<comment type="caution">
    <text evidence="16">The sequence shown here is derived from an EMBL/GenBank/DDBJ whole genome shotgun (WGS) entry which is preliminary data.</text>
</comment>
<dbReference type="FunFam" id="3.30.565.10:FF:000006">
    <property type="entry name" value="Sensor histidine kinase WalK"/>
    <property type="match status" value="1"/>
</dbReference>
<feature type="transmembrane region" description="Helical" evidence="13">
    <location>
        <begin position="190"/>
        <end position="213"/>
    </location>
</feature>
<dbReference type="EMBL" id="JACGWU010000008">
    <property type="protein sequence ID" value="MBA8829915.1"/>
    <property type="molecule type" value="Genomic_DNA"/>
</dbReference>
<evidence type="ECO:0000256" key="4">
    <source>
        <dbReference type="ARBA" id="ARBA00012438"/>
    </source>
</evidence>
<dbReference type="InterPro" id="IPR003660">
    <property type="entry name" value="HAMP_dom"/>
</dbReference>
<evidence type="ECO:0000256" key="8">
    <source>
        <dbReference type="ARBA" id="ARBA00022777"/>
    </source>
</evidence>
<keyword evidence="5" id="KW-0597">Phosphoprotein</keyword>
<dbReference type="FunFam" id="1.10.287.130:FF:000001">
    <property type="entry name" value="Two-component sensor histidine kinase"/>
    <property type="match status" value="1"/>
</dbReference>
<evidence type="ECO:0000256" key="13">
    <source>
        <dbReference type="SAM" id="Phobius"/>
    </source>
</evidence>
<evidence type="ECO:0000256" key="11">
    <source>
        <dbReference type="ARBA" id="ARBA00023136"/>
    </source>
</evidence>
<feature type="region of interest" description="Disordered" evidence="12">
    <location>
        <begin position="68"/>
        <end position="88"/>
    </location>
</feature>
<dbReference type="Gene3D" id="6.10.340.10">
    <property type="match status" value="1"/>
</dbReference>
<dbReference type="SMART" id="SM00388">
    <property type="entry name" value="HisKA"/>
    <property type="match status" value="1"/>
</dbReference>
<evidence type="ECO:0000259" key="15">
    <source>
        <dbReference type="PROSITE" id="PS50885"/>
    </source>
</evidence>
<dbReference type="GO" id="GO:0005509">
    <property type="term" value="F:calcium ion binding"/>
    <property type="evidence" value="ECO:0007669"/>
    <property type="project" value="UniProtKB-ARBA"/>
</dbReference>
<dbReference type="SUPFAM" id="SSF55874">
    <property type="entry name" value="ATPase domain of HSP90 chaperone/DNA topoisomerase II/histidine kinase"/>
    <property type="match status" value="1"/>
</dbReference>
<protein>
    <recommendedName>
        <fullName evidence="4">histidine kinase</fullName>
        <ecNumber evidence="4">2.7.13.3</ecNumber>
    </recommendedName>
</protein>
<dbReference type="Proteomes" id="UP000524237">
    <property type="component" value="Unassembled WGS sequence"/>
</dbReference>
<dbReference type="PANTHER" id="PTHR45436">
    <property type="entry name" value="SENSOR HISTIDINE KINASE YKOH"/>
    <property type="match status" value="1"/>
</dbReference>
<organism evidence="16 17">
    <name type="scientific">Alpinimonas psychrophila</name>
    <dbReference type="NCBI Taxonomy" id="748908"/>
    <lineage>
        <taxon>Bacteria</taxon>
        <taxon>Bacillati</taxon>
        <taxon>Actinomycetota</taxon>
        <taxon>Actinomycetes</taxon>
        <taxon>Micrococcales</taxon>
        <taxon>Microbacteriaceae</taxon>
        <taxon>Alpinimonas</taxon>
    </lineage>
</organism>
<comment type="subcellular location">
    <subcellularLocation>
        <location evidence="3">Cell membrane</location>
    </subcellularLocation>
</comment>
<gene>
    <name evidence="16" type="ORF">FB555_002041</name>
</gene>
<evidence type="ECO:0000259" key="14">
    <source>
        <dbReference type="PROSITE" id="PS50109"/>
    </source>
</evidence>
<dbReference type="Gene3D" id="1.10.287.130">
    <property type="match status" value="1"/>
</dbReference>
<evidence type="ECO:0000256" key="2">
    <source>
        <dbReference type="ARBA" id="ARBA00001968"/>
    </source>
</evidence>
<keyword evidence="9 13" id="KW-1133">Transmembrane helix</keyword>
<evidence type="ECO:0000256" key="1">
    <source>
        <dbReference type="ARBA" id="ARBA00000085"/>
    </source>
</evidence>
<dbReference type="SMART" id="SM00387">
    <property type="entry name" value="HATPase_c"/>
    <property type="match status" value="1"/>
</dbReference>
<dbReference type="PROSITE" id="PS50885">
    <property type="entry name" value="HAMP"/>
    <property type="match status" value="1"/>
</dbReference>
<dbReference type="InterPro" id="IPR036890">
    <property type="entry name" value="HATPase_C_sf"/>
</dbReference>
<evidence type="ECO:0000256" key="10">
    <source>
        <dbReference type="ARBA" id="ARBA00023012"/>
    </source>
</evidence>
<name>A0A7W3JVF5_9MICO</name>
<dbReference type="AlphaFoldDB" id="A0A7W3JVF5"/>
<evidence type="ECO:0000256" key="9">
    <source>
        <dbReference type="ARBA" id="ARBA00022989"/>
    </source>
</evidence>
<evidence type="ECO:0000256" key="6">
    <source>
        <dbReference type="ARBA" id="ARBA00022679"/>
    </source>
</evidence>
<accession>A0A7W3JVF5</accession>
<evidence type="ECO:0000313" key="17">
    <source>
        <dbReference type="Proteomes" id="UP000524237"/>
    </source>
</evidence>
<dbReference type="InterPro" id="IPR005467">
    <property type="entry name" value="His_kinase_dom"/>
</dbReference>